<protein>
    <submittedName>
        <fullName evidence="1">Uncharacterized protein</fullName>
    </submittedName>
</protein>
<dbReference type="EMBL" id="KN826738">
    <property type="protein sequence ID" value="KIK78026.1"/>
    <property type="molecule type" value="Genomic_DNA"/>
</dbReference>
<evidence type="ECO:0000313" key="2">
    <source>
        <dbReference type="Proteomes" id="UP000054538"/>
    </source>
</evidence>
<dbReference type="InParanoid" id="A0A0D0D3B9"/>
<dbReference type="HOGENOM" id="CLU_2644749_0_0_1"/>
<reference evidence="1 2" key="1">
    <citation type="submission" date="2014-04" db="EMBL/GenBank/DDBJ databases">
        <authorList>
            <consortium name="DOE Joint Genome Institute"/>
            <person name="Kuo A."/>
            <person name="Kohler A."/>
            <person name="Jargeat P."/>
            <person name="Nagy L.G."/>
            <person name="Floudas D."/>
            <person name="Copeland A."/>
            <person name="Barry K.W."/>
            <person name="Cichocki N."/>
            <person name="Veneault-Fourrey C."/>
            <person name="LaButti K."/>
            <person name="Lindquist E.A."/>
            <person name="Lipzen A."/>
            <person name="Lundell T."/>
            <person name="Morin E."/>
            <person name="Murat C."/>
            <person name="Sun H."/>
            <person name="Tunlid A."/>
            <person name="Henrissat B."/>
            <person name="Grigoriev I.V."/>
            <person name="Hibbett D.S."/>
            <person name="Martin F."/>
            <person name="Nordberg H.P."/>
            <person name="Cantor M.N."/>
            <person name="Hua S.X."/>
        </authorList>
    </citation>
    <scope>NUCLEOTIDE SEQUENCE [LARGE SCALE GENOMIC DNA]</scope>
    <source>
        <strain evidence="1 2">Ve08.2h10</strain>
    </source>
</reference>
<sequence>MNCPHNHIPRSLPFHCNFPIWNSPSTGIPKWVPNIIDISATTSSRFVNSYAASFFKFLLKFRQVNVWGTLNAALEKLRRN</sequence>
<reference evidence="2" key="2">
    <citation type="submission" date="2015-01" db="EMBL/GenBank/DDBJ databases">
        <title>Evolutionary Origins and Diversification of the Mycorrhizal Mutualists.</title>
        <authorList>
            <consortium name="DOE Joint Genome Institute"/>
            <consortium name="Mycorrhizal Genomics Consortium"/>
            <person name="Kohler A."/>
            <person name="Kuo A."/>
            <person name="Nagy L.G."/>
            <person name="Floudas D."/>
            <person name="Copeland A."/>
            <person name="Barry K.W."/>
            <person name="Cichocki N."/>
            <person name="Veneault-Fourrey C."/>
            <person name="LaButti K."/>
            <person name="Lindquist E.A."/>
            <person name="Lipzen A."/>
            <person name="Lundell T."/>
            <person name="Morin E."/>
            <person name="Murat C."/>
            <person name="Riley R."/>
            <person name="Ohm R."/>
            <person name="Sun H."/>
            <person name="Tunlid A."/>
            <person name="Henrissat B."/>
            <person name="Grigoriev I.V."/>
            <person name="Hibbett D.S."/>
            <person name="Martin F."/>
        </authorList>
    </citation>
    <scope>NUCLEOTIDE SEQUENCE [LARGE SCALE GENOMIC DNA]</scope>
    <source>
        <strain evidence="2">Ve08.2h10</strain>
    </source>
</reference>
<evidence type="ECO:0000313" key="1">
    <source>
        <dbReference type="EMBL" id="KIK78026.1"/>
    </source>
</evidence>
<keyword evidence="2" id="KW-1185">Reference proteome</keyword>
<proteinExistence type="predicted"/>
<organism evidence="1 2">
    <name type="scientific">Paxillus rubicundulus Ve08.2h10</name>
    <dbReference type="NCBI Taxonomy" id="930991"/>
    <lineage>
        <taxon>Eukaryota</taxon>
        <taxon>Fungi</taxon>
        <taxon>Dikarya</taxon>
        <taxon>Basidiomycota</taxon>
        <taxon>Agaricomycotina</taxon>
        <taxon>Agaricomycetes</taxon>
        <taxon>Agaricomycetidae</taxon>
        <taxon>Boletales</taxon>
        <taxon>Paxilineae</taxon>
        <taxon>Paxillaceae</taxon>
        <taxon>Paxillus</taxon>
    </lineage>
</organism>
<dbReference type="Proteomes" id="UP000054538">
    <property type="component" value="Unassembled WGS sequence"/>
</dbReference>
<name>A0A0D0D3B9_9AGAM</name>
<accession>A0A0D0D3B9</accession>
<gene>
    <name evidence="1" type="ORF">PAXRUDRAFT_834752</name>
</gene>
<dbReference type="AlphaFoldDB" id="A0A0D0D3B9"/>